<feature type="binding site" evidence="8">
    <location>
        <position position="254"/>
    </location>
    <ligand>
        <name>Zn(2+)</name>
        <dbReference type="ChEBI" id="CHEBI:29105"/>
        <label>2</label>
    </ligand>
</feature>
<evidence type="ECO:0000256" key="10">
    <source>
        <dbReference type="RuleBase" id="RU361213"/>
    </source>
</evidence>
<dbReference type="SUPFAM" id="SSF57903">
    <property type="entry name" value="FYVE/PHD zinc finger"/>
    <property type="match status" value="1"/>
</dbReference>
<name>A0AAV6UIX3_9ARAC</name>
<dbReference type="AlphaFoldDB" id="A0AAV6UIX3"/>
<evidence type="ECO:0000256" key="5">
    <source>
        <dbReference type="ARBA" id="ARBA00022833"/>
    </source>
</evidence>
<dbReference type="Gene3D" id="6.10.140.1740">
    <property type="match status" value="1"/>
</dbReference>
<dbReference type="GO" id="GO:0005634">
    <property type="term" value="C:nucleus"/>
    <property type="evidence" value="ECO:0007669"/>
    <property type="project" value="UniProtKB-SubCell"/>
</dbReference>
<dbReference type="InterPro" id="IPR028643">
    <property type="entry name" value="ING1_PHD_Znf"/>
</dbReference>
<dbReference type="GO" id="GO:0008270">
    <property type="term" value="F:zinc ion binding"/>
    <property type="evidence" value="ECO:0007669"/>
    <property type="project" value="UniProtKB-KW"/>
</dbReference>
<dbReference type="InterPro" id="IPR019787">
    <property type="entry name" value="Znf_PHD-finger"/>
</dbReference>
<sequence>MFVNSKSDVDSNKMINQAALEAMYSGIYIEDYMDFIDNVPDDIQRNITQLRELDVRYQELLEDIDSYENALRNNPDDAASRKRTLLQIQRALIQTQDLGDKKLQIAQVIQDIIDNKVRQLEVDRLKLDDKKRNDYEKTSTSSKRGRLVNVTAEISRETEAQAETSKTEPPERPNKRARRQRHIDTPLRDDSAHEKDPPAPATTKTKKKKKRKAKAEKEHDNTPIDPPIDPNEPTYCLCDQVSFGEMIGCDNDGCEREWFHFSCVGLTTKPKGKWYCPTCRGDRSNQMRQKPI</sequence>
<protein>
    <recommendedName>
        <fullName evidence="10">Inhibitor of growth protein</fullName>
    </recommendedName>
</protein>
<dbReference type="GO" id="GO:0006325">
    <property type="term" value="P:chromatin organization"/>
    <property type="evidence" value="ECO:0007669"/>
    <property type="project" value="UniProtKB-KW"/>
</dbReference>
<feature type="site" description="Histone H3K4me3 binding" evidence="7">
    <location>
        <position position="235"/>
    </location>
</feature>
<keyword evidence="14" id="KW-1185">Reference proteome</keyword>
<keyword evidence="3 8" id="KW-0479">Metal-binding</keyword>
<feature type="binding site" evidence="8">
    <location>
        <position position="276"/>
    </location>
    <ligand>
        <name>Zn(2+)</name>
        <dbReference type="ChEBI" id="CHEBI:29105"/>
        <label>2</label>
    </ligand>
</feature>
<evidence type="ECO:0000256" key="3">
    <source>
        <dbReference type="ARBA" id="ARBA00022723"/>
    </source>
</evidence>
<feature type="compositionally biased region" description="Basic and acidic residues" evidence="11">
    <location>
        <begin position="182"/>
        <end position="197"/>
    </location>
</feature>
<feature type="binding site" evidence="8">
    <location>
        <position position="236"/>
    </location>
    <ligand>
        <name>Zn(2+)</name>
        <dbReference type="ChEBI" id="CHEBI:29105"/>
        <label>1</label>
    </ligand>
</feature>
<feature type="binding site" evidence="8">
    <location>
        <position position="279"/>
    </location>
    <ligand>
        <name>Zn(2+)</name>
        <dbReference type="ChEBI" id="CHEBI:29105"/>
        <label>2</label>
    </ligand>
</feature>
<dbReference type="SMART" id="SM01408">
    <property type="entry name" value="ING"/>
    <property type="match status" value="1"/>
</dbReference>
<feature type="site" description="Histone H3K4me3 binding" evidence="7">
    <location>
        <position position="258"/>
    </location>
</feature>
<comment type="subcellular location">
    <subcellularLocation>
        <location evidence="1 10">Nucleus</location>
    </subcellularLocation>
</comment>
<keyword evidence="5 8" id="KW-0862">Zinc</keyword>
<evidence type="ECO:0000256" key="4">
    <source>
        <dbReference type="ARBA" id="ARBA00022771"/>
    </source>
</evidence>
<organism evidence="13 14">
    <name type="scientific">Oedothorax gibbosus</name>
    <dbReference type="NCBI Taxonomy" id="931172"/>
    <lineage>
        <taxon>Eukaryota</taxon>
        <taxon>Metazoa</taxon>
        <taxon>Ecdysozoa</taxon>
        <taxon>Arthropoda</taxon>
        <taxon>Chelicerata</taxon>
        <taxon>Arachnida</taxon>
        <taxon>Araneae</taxon>
        <taxon>Araneomorphae</taxon>
        <taxon>Entelegynae</taxon>
        <taxon>Araneoidea</taxon>
        <taxon>Linyphiidae</taxon>
        <taxon>Erigoninae</taxon>
        <taxon>Oedothorax</taxon>
    </lineage>
</organism>
<dbReference type="Gene3D" id="3.30.40.10">
    <property type="entry name" value="Zinc/RING finger domain, C3HC4 (zinc finger)"/>
    <property type="match status" value="1"/>
</dbReference>
<dbReference type="InterPro" id="IPR011011">
    <property type="entry name" value="Znf_FYVE_PHD"/>
</dbReference>
<dbReference type="PROSITE" id="PS50016">
    <property type="entry name" value="ZF_PHD_2"/>
    <property type="match status" value="1"/>
</dbReference>
<evidence type="ECO:0000256" key="6">
    <source>
        <dbReference type="ARBA" id="ARBA00023242"/>
    </source>
</evidence>
<evidence type="ECO:0000313" key="14">
    <source>
        <dbReference type="Proteomes" id="UP000827092"/>
    </source>
</evidence>
<dbReference type="InterPro" id="IPR019786">
    <property type="entry name" value="Zinc_finger_PHD-type_CS"/>
</dbReference>
<dbReference type="FunFam" id="3.30.40.10:FF:000021">
    <property type="entry name" value="Inhibitor of growth 2b"/>
    <property type="match status" value="1"/>
</dbReference>
<reference evidence="13 14" key="1">
    <citation type="journal article" date="2022" name="Nat. Ecol. Evol.">
        <title>A masculinizing supergene underlies an exaggerated male reproductive morph in a spider.</title>
        <authorList>
            <person name="Hendrickx F."/>
            <person name="De Corte Z."/>
            <person name="Sonet G."/>
            <person name="Van Belleghem S.M."/>
            <person name="Kostlbacher S."/>
            <person name="Vangestel C."/>
        </authorList>
    </citation>
    <scope>NUCLEOTIDE SEQUENCE [LARGE SCALE GENOMIC DNA]</scope>
    <source>
        <strain evidence="13">W744_W776</strain>
    </source>
</reference>
<feature type="site" description="Histone H3K4me3 binding" evidence="7">
    <location>
        <position position="250"/>
    </location>
</feature>
<feature type="site" description="Histone H3K4me3 binding" evidence="7">
    <location>
        <position position="246"/>
    </location>
</feature>
<dbReference type="Proteomes" id="UP000827092">
    <property type="component" value="Unassembled WGS sequence"/>
</dbReference>
<keyword evidence="10" id="KW-0156">Chromatin regulator</keyword>
<feature type="region of interest" description="Disordered" evidence="11">
    <location>
        <begin position="133"/>
        <end position="231"/>
    </location>
</feature>
<evidence type="ECO:0000259" key="12">
    <source>
        <dbReference type="PROSITE" id="PS50016"/>
    </source>
</evidence>
<evidence type="ECO:0000313" key="13">
    <source>
        <dbReference type="EMBL" id="KAG8184146.1"/>
    </source>
</evidence>
<dbReference type="InterPro" id="IPR001965">
    <property type="entry name" value="Znf_PHD"/>
</dbReference>
<comment type="domain">
    <text evidence="10">The PHD-type zinc finger mediates the binding to H3K4me3.</text>
</comment>
<dbReference type="CDD" id="cd16857">
    <property type="entry name" value="ING_ING1_2"/>
    <property type="match status" value="1"/>
</dbReference>
<dbReference type="EMBL" id="JAFNEN010000385">
    <property type="protein sequence ID" value="KAG8184146.1"/>
    <property type="molecule type" value="Genomic_DNA"/>
</dbReference>
<keyword evidence="4 9" id="KW-0863">Zinc-finger</keyword>
<evidence type="ECO:0000256" key="11">
    <source>
        <dbReference type="SAM" id="MobiDB-lite"/>
    </source>
</evidence>
<evidence type="ECO:0000256" key="8">
    <source>
        <dbReference type="PIRSR" id="PIRSR628651-51"/>
    </source>
</evidence>
<dbReference type="CDD" id="cd15584">
    <property type="entry name" value="PHD_ING1_2"/>
    <property type="match status" value="1"/>
</dbReference>
<dbReference type="GO" id="GO:0045893">
    <property type="term" value="P:positive regulation of DNA-templated transcription"/>
    <property type="evidence" value="ECO:0007669"/>
    <property type="project" value="TreeGrafter"/>
</dbReference>
<dbReference type="PANTHER" id="PTHR10333:SF89">
    <property type="entry name" value="INHIBITOR OF GROWTH PROTEIN"/>
    <property type="match status" value="1"/>
</dbReference>
<dbReference type="PROSITE" id="PS01359">
    <property type="entry name" value="ZF_PHD_1"/>
    <property type="match status" value="1"/>
</dbReference>
<evidence type="ECO:0000256" key="1">
    <source>
        <dbReference type="ARBA" id="ARBA00004123"/>
    </source>
</evidence>
<dbReference type="InterPro" id="IPR013083">
    <property type="entry name" value="Znf_RING/FYVE/PHD"/>
</dbReference>
<evidence type="ECO:0000256" key="2">
    <source>
        <dbReference type="ARBA" id="ARBA00010210"/>
    </source>
</evidence>
<feature type="binding site" evidence="8">
    <location>
        <position position="263"/>
    </location>
    <ligand>
        <name>Zn(2+)</name>
        <dbReference type="ChEBI" id="CHEBI:29105"/>
        <label>1</label>
    </ligand>
</feature>
<dbReference type="InterPro" id="IPR028651">
    <property type="entry name" value="ING_fam"/>
</dbReference>
<feature type="binding site" evidence="8">
    <location>
        <position position="260"/>
    </location>
    <ligand>
        <name>Zn(2+)</name>
        <dbReference type="ChEBI" id="CHEBI:29105"/>
        <label>1</label>
    </ligand>
</feature>
<gene>
    <name evidence="13" type="ORF">JTE90_010188</name>
</gene>
<comment type="similarity">
    <text evidence="2 10">Belongs to the ING family.</text>
</comment>
<comment type="subunit">
    <text evidence="10">Component of an histone acetyltransferase complex. Interacts with H3K4me3 and to a lesser extent with H3K4me2.</text>
</comment>
<feature type="compositionally biased region" description="Basic residues" evidence="11">
    <location>
        <begin position="204"/>
        <end position="214"/>
    </location>
</feature>
<dbReference type="SMART" id="SM00249">
    <property type="entry name" value="PHD"/>
    <property type="match status" value="1"/>
</dbReference>
<evidence type="ECO:0000256" key="9">
    <source>
        <dbReference type="PROSITE-ProRule" id="PRU00146"/>
    </source>
</evidence>
<accession>A0AAV6UIX3</accession>
<dbReference type="Pfam" id="PF12998">
    <property type="entry name" value="ING"/>
    <property type="match status" value="1"/>
</dbReference>
<dbReference type="InterPro" id="IPR024610">
    <property type="entry name" value="ING_N_histone-binding"/>
</dbReference>
<comment type="function">
    <text evidence="10">Component of an histone acetyltransferase complex.</text>
</comment>
<feature type="domain" description="PHD-type" evidence="12">
    <location>
        <begin position="233"/>
        <end position="282"/>
    </location>
</feature>
<comment type="caution">
    <text evidence="13">The sequence shown here is derived from an EMBL/GenBank/DDBJ whole genome shotgun (WGS) entry which is preliminary data.</text>
</comment>
<feature type="binding site" evidence="8">
    <location>
        <position position="249"/>
    </location>
    <ligand>
        <name>Zn(2+)</name>
        <dbReference type="ChEBI" id="CHEBI:29105"/>
        <label>2</label>
    </ligand>
</feature>
<feature type="binding site" evidence="8">
    <location>
        <position position="238"/>
    </location>
    <ligand>
        <name>Zn(2+)</name>
        <dbReference type="ChEBI" id="CHEBI:29105"/>
        <label>1</label>
    </ligand>
</feature>
<keyword evidence="6 10" id="KW-0539">Nucleus</keyword>
<feature type="compositionally biased region" description="Basic and acidic residues" evidence="11">
    <location>
        <begin position="154"/>
        <end position="174"/>
    </location>
</feature>
<dbReference type="PANTHER" id="PTHR10333">
    <property type="entry name" value="INHIBITOR OF GROWTH PROTEIN"/>
    <property type="match status" value="1"/>
</dbReference>
<evidence type="ECO:0000256" key="7">
    <source>
        <dbReference type="PIRSR" id="PIRSR628651-50"/>
    </source>
</evidence>
<proteinExistence type="inferred from homology"/>